<keyword evidence="4" id="KW-0804">Transcription</keyword>
<feature type="domain" description="Response regulatory" evidence="7">
    <location>
        <begin position="14"/>
        <end position="129"/>
    </location>
</feature>
<keyword evidence="3" id="KW-0238">DNA-binding</keyword>
<evidence type="ECO:0000313" key="9">
    <source>
        <dbReference type="Proteomes" id="UP001415169"/>
    </source>
</evidence>
<dbReference type="CDD" id="cd17535">
    <property type="entry name" value="REC_NarL-like"/>
    <property type="match status" value="1"/>
</dbReference>
<reference evidence="8" key="2">
    <citation type="submission" date="2023-12" db="EMBL/GenBank/DDBJ databases">
        <authorList>
            <person name="Sun Q."/>
            <person name="Inoue M."/>
        </authorList>
    </citation>
    <scope>NUCLEOTIDE SEQUENCE</scope>
    <source>
        <strain evidence="8">JCM 17590</strain>
    </source>
</reference>
<dbReference type="Proteomes" id="UP001415169">
    <property type="component" value="Unassembled WGS sequence"/>
</dbReference>
<dbReference type="PROSITE" id="PS50110">
    <property type="entry name" value="RESPONSE_REGULATORY"/>
    <property type="match status" value="1"/>
</dbReference>
<sequence>MSVDPLPADSRPWRVLIADDDAMSRRFMAEILSSQADLEVVAQAPDGAAAVEAARRHRPDVVLMDVQMPHVAGPAATETMLAQVQTNVVAITSYATDDIVDQMLVAGAMGFLLKDQPPHELIDGVRTVARGDGFVSPAATARLIRRYVSGRGEAHRQEARERFEALSERERDIAVLVASGASNQQIGAELHLSVATVKTHLEQARLKLGAANRALVCVLVERAGFGPVGFG</sequence>
<evidence type="ECO:0000259" key="7">
    <source>
        <dbReference type="PROSITE" id="PS50110"/>
    </source>
</evidence>
<dbReference type="Pfam" id="PF00196">
    <property type="entry name" value="GerE"/>
    <property type="match status" value="1"/>
</dbReference>
<dbReference type="EMBL" id="BAABBV010000002">
    <property type="protein sequence ID" value="GAA4164521.1"/>
    <property type="molecule type" value="Genomic_DNA"/>
</dbReference>
<feature type="modified residue" description="4-aspartylphosphate" evidence="5">
    <location>
        <position position="65"/>
    </location>
</feature>
<keyword evidence="2" id="KW-0805">Transcription regulation</keyword>
<dbReference type="InterPro" id="IPR058245">
    <property type="entry name" value="NreC/VraR/RcsB-like_REC"/>
</dbReference>
<evidence type="ECO:0000313" key="8">
    <source>
        <dbReference type="EMBL" id="GAA4164521.1"/>
    </source>
</evidence>
<feature type="domain" description="HTH luxR-type" evidence="6">
    <location>
        <begin position="159"/>
        <end position="224"/>
    </location>
</feature>
<proteinExistence type="predicted"/>
<dbReference type="SMART" id="SM00448">
    <property type="entry name" value="REC"/>
    <property type="match status" value="1"/>
</dbReference>
<dbReference type="InterPro" id="IPR011006">
    <property type="entry name" value="CheY-like_superfamily"/>
</dbReference>
<dbReference type="Pfam" id="PF00072">
    <property type="entry name" value="Response_reg"/>
    <property type="match status" value="1"/>
</dbReference>
<dbReference type="RefSeq" id="WP_344792340.1">
    <property type="nucleotide sequence ID" value="NZ_BAABBV010000002.1"/>
</dbReference>
<dbReference type="InterPro" id="IPR000792">
    <property type="entry name" value="Tscrpt_reg_LuxR_C"/>
</dbReference>
<organism evidence="8 9">
    <name type="scientific">Gryllotalpicola daejeonensis</name>
    <dbReference type="NCBI Taxonomy" id="993087"/>
    <lineage>
        <taxon>Bacteria</taxon>
        <taxon>Bacillati</taxon>
        <taxon>Actinomycetota</taxon>
        <taxon>Actinomycetes</taxon>
        <taxon>Micrococcales</taxon>
        <taxon>Microbacteriaceae</taxon>
        <taxon>Gryllotalpicola</taxon>
    </lineage>
</organism>
<keyword evidence="1 5" id="KW-0597">Phosphoprotein</keyword>
<keyword evidence="9" id="KW-1185">Reference proteome</keyword>
<evidence type="ECO:0000256" key="4">
    <source>
        <dbReference type="ARBA" id="ARBA00023163"/>
    </source>
</evidence>
<evidence type="ECO:0000256" key="5">
    <source>
        <dbReference type="PROSITE-ProRule" id="PRU00169"/>
    </source>
</evidence>
<dbReference type="PROSITE" id="PS50043">
    <property type="entry name" value="HTH_LUXR_2"/>
    <property type="match status" value="1"/>
</dbReference>
<dbReference type="CDD" id="cd06170">
    <property type="entry name" value="LuxR_C_like"/>
    <property type="match status" value="1"/>
</dbReference>
<evidence type="ECO:0000259" key="6">
    <source>
        <dbReference type="PROSITE" id="PS50043"/>
    </source>
</evidence>
<dbReference type="PANTHER" id="PTHR43214:SF24">
    <property type="entry name" value="TRANSCRIPTIONAL REGULATORY PROTEIN NARL-RELATED"/>
    <property type="match status" value="1"/>
</dbReference>
<accession>A0ABP7ZMG1</accession>
<protein>
    <submittedName>
        <fullName evidence="8">Response regulator transcription factor</fullName>
    </submittedName>
</protein>
<evidence type="ECO:0000256" key="1">
    <source>
        <dbReference type="ARBA" id="ARBA00022553"/>
    </source>
</evidence>
<dbReference type="InterPro" id="IPR001789">
    <property type="entry name" value="Sig_transdc_resp-reg_receiver"/>
</dbReference>
<dbReference type="PANTHER" id="PTHR43214">
    <property type="entry name" value="TWO-COMPONENT RESPONSE REGULATOR"/>
    <property type="match status" value="1"/>
</dbReference>
<evidence type="ECO:0000256" key="3">
    <source>
        <dbReference type="ARBA" id="ARBA00023125"/>
    </source>
</evidence>
<dbReference type="PRINTS" id="PR00038">
    <property type="entry name" value="HTHLUXR"/>
</dbReference>
<name>A0ABP7ZMG1_9MICO</name>
<reference evidence="8" key="1">
    <citation type="journal article" date="2014" name="Int. J. Syst. Evol. Microbiol.">
        <title>Complete genome of a new Firmicutes species belonging to the dominant human colonic microbiota ('Ruminococcus bicirculans') reveals two chromosomes and a selective capacity to utilize plant glucans.</title>
        <authorList>
            <consortium name="NISC Comparative Sequencing Program"/>
            <person name="Wegmann U."/>
            <person name="Louis P."/>
            <person name="Goesmann A."/>
            <person name="Henrissat B."/>
            <person name="Duncan S.H."/>
            <person name="Flint H.J."/>
        </authorList>
    </citation>
    <scope>NUCLEOTIDE SEQUENCE</scope>
    <source>
        <strain evidence="8">JCM 17590</strain>
    </source>
</reference>
<dbReference type="SUPFAM" id="SSF52172">
    <property type="entry name" value="CheY-like"/>
    <property type="match status" value="1"/>
</dbReference>
<dbReference type="Gene3D" id="3.40.50.2300">
    <property type="match status" value="1"/>
</dbReference>
<evidence type="ECO:0000256" key="2">
    <source>
        <dbReference type="ARBA" id="ARBA00023015"/>
    </source>
</evidence>
<comment type="caution">
    <text evidence="8">The sequence shown here is derived from an EMBL/GenBank/DDBJ whole genome shotgun (WGS) entry which is preliminary data.</text>
</comment>
<dbReference type="InterPro" id="IPR039420">
    <property type="entry name" value="WalR-like"/>
</dbReference>
<gene>
    <name evidence="8" type="ORF">GCM10022286_26360</name>
</gene>
<dbReference type="SMART" id="SM00421">
    <property type="entry name" value="HTH_LUXR"/>
    <property type="match status" value="1"/>
</dbReference>